<name>S9TTJ4_MAGFU</name>
<proteinExistence type="predicted"/>
<feature type="non-terminal residue" evidence="1">
    <location>
        <position position="1"/>
    </location>
</feature>
<evidence type="ECO:0000313" key="2">
    <source>
        <dbReference type="Proteomes" id="UP000015350"/>
    </source>
</evidence>
<dbReference type="eggNOG" id="COG1748">
    <property type="taxonomic scope" value="Bacteria"/>
</dbReference>
<sequence>APGLAPEAGARLLREASQLDLSGQPRFVLHLLQLDGLYQGRQTTRTIVLRGSGNAALTGVMAALTVAAVARDAVPPGSHFAANILDPDATIDRLVLSGAVDVLTETDGPISALADCEEGTL</sequence>
<dbReference type="EMBL" id="AQPH01000028">
    <property type="protein sequence ID" value="EPY01845.1"/>
    <property type="molecule type" value="Genomic_DNA"/>
</dbReference>
<dbReference type="Proteomes" id="UP000015350">
    <property type="component" value="Unassembled WGS sequence"/>
</dbReference>
<protein>
    <recommendedName>
        <fullName evidence="3">Saccharopine dehydrogenase</fullName>
    </recommendedName>
</protein>
<organism evidence="1 2">
    <name type="scientific">Magnetospirillum fulvum MGU-K5</name>
    <dbReference type="NCBI Taxonomy" id="1316936"/>
    <lineage>
        <taxon>Bacteria</taxon>
        <taxon>Pseudomonadati</taxon>
        <taxon>Pseudomonadota</taxon>
        <taxon>Alphaproteobacteria</taxon>
        <taxon>Rhodospirillales</taxon>
        <taxon>Rhodospirillaceae</taxon>
        <taxon>Magnetospirillum</taxon>
    </lineage>
</organism>
<dbReference type="STRING" id="1316936.K678_09021"/>
<dbReference type="AlphaFoldDB" id="S9TTJ4"/>
<reference evidence="1 2" key="1">
    <citation type="submission" date="2013-04" db="EMBL/GenBank/DDBJ databases">
        <authorList>
            <person name="Kuznetsov B."/>
            <person name="Ivanovsky R."/>
        </authorList>
    </citation>
    <scope>NUCLEOTIDE SEQUENCE [LARGE SCALE GENOMIC DNA]</scope>
    <source>
        <strain evidence="1 2">MGU-K5</strain>
    </source>
</reference>
<comment type="caution">
    <text evidence="1">The sequence shown here is derived from an EMBL/GenBank/DDBJ whole genome shotgun (WGS) entry which is preliminary data.</text>
</comment>
<evidence type="ECO:0008006" key="3">
    <source>
        <dbReference type="Google" id="ProtNLM"/>
    </source>
</evidence>
<evidence type="ECO:0000313" key="1">
    <source>
        <dbReference type="EMBL" id="EPY01845.1"/>
    </source>
</evidence>
<gene>
    <name evidence="1" type="ORF">K678_09021</name>
</gene>
<accession>S9TTJ4</accession>